<reference evidence="3 4" key="1">
    <citation type="submission" date="2017-05" db="EMBL/GenBank/DDBJ databases">
        <title>Genome sequence of Candidatus Fukatsuia symbiotica and Candidatus Hamiltonella defensa from Acyrthosiphon pisum strain 5D.</title>
        <authorList>
            <person name="Patel V.A."/>
            <person name="Chevignon G."/>
            <person name="Russell J.A."/>
            <person name="Oliver K.M."/>
        </authorList>
    </citation>
    <scope>NUCLEOTIDE SEQUENCE [LARGE SCALE GENOMIC DNA]</scope>
    <source>
        <strain evidence="3 4">5D</strain>
    </source>
</reference>
<dbReference type="AlphaFoldDB" id="A0A2U8I867"/>
<dbReference type="OrthoDB" id="6480153at2"/>
<evidence type="ECO:0000259" key="2">
    <source>
        <dbReference type="Pfam" id="PF00196"/>
    </source>
</evidence>
<dbReference type="GO" id="GO:0003677">
    <property type="term" value="F:DNA binding"/>
    <property type="evidence" value="ECO:0007669"/>
    <property type="project" value="UniProtKB-KW"/>
</dbReference>
<dbReference type="Pfam" id="PF00196">
    <property type="entry name" value="GerE"/>
    <property type="match status" value="1"/>
</dbReference>
<dbReference type="InterPro" id="IPR016032">
    <property type="entry name" value="Sig_transdc_resp-reg_C-effctor"/>
</dbReference>
<dbReference type="EMBL" id="CP021659">
    <property type="protein sequence ID" value="AWK15327.1"/>
    <property type="molecule type" value="Genomic_DNA"/>
</dbReference>
<gene>
    <name evidence="3" type="ORF">CCS41_04570</name>
</gene>
<dbReference type="SUPFAM" id="SSF46894">
    <property type="entry name" value="C-terminal effector domain of the bipartite response regulators"/>
    <property type="match status" value="1"/>
</dbReference>
<feature type="domain" description="HTH luxR-type" evidence="2">
    <location>
        <begin position="163"/>
        <end position="213"/>
    </location>
</feature>
<protein>
    <submittedName>
        <fullName evidence="3">LuxR family transcriptional regulator</fullName>
    </submittedName>
</protein>
<sequence>MPNNIRSIYLPDEVPPQFVSLWQTSDEVWGFKDHNCRYVYANAPFFDLLNLDPEFNITGLLDSDLFDSKSKKTSFAKFALEFRKQEKLAKKTEKRVCSIETYCFGREKKIQSYLFDKFPLWNSEKKYIGIMFHGRKMDFLTCCQYFDRTLPITLLSEKPDDFFTDQEFDVIFYLLQGNNNKVIAQKLPTSEQEIADYRQAIYQKANVDSLDDLEEFCKKNNYNRYVPQRFFKPCSIIIPLTAWNLGETKRKTA</sequence>
<organism evidence="3 4">
    <name type="scientific">Candidatus Fukatsuia symbiotica</name>
    <dbReference type="NCBI Taxonomy" id="1878942"/>
    <lineage>
        <taxon>Bacteria</taxon>
        <taxon>Pseudomonadati</taxon>
        <taxon>Pseudomonadota</taxon>
        <taxon>Gammaproteobacteria</taxon>
        <taxon>Enterobacterales</taxon>
        <taxon>Yersiniaceae</taxon>
        <taxon>Candidatus Fukatsuia</taxon>
    </lineage>
</organism>
<dbReference type="InterPro" id="IPR000792">
    <property type="entry name" value="Tscrpt_reg_LuxR_C"/>
</dbReference>
<keyword evidence="1" id="KW-0238">DNA-binding</keyword>
<dbReference type="InterPro" id="IPR036388">
    <property type="entry name" value="WH-like_DNA-bd_sf"/>
</dbReference>
<dbReference type="Gene3D" id="1.10.10.10">
    <property type="entry name" value="Winged helix-like DNA-binding domain superfamily/Winged helix DNA-binding domain"/>
    <property type="match status" value="1"/>
</dbReference>
<dbReference type="STRING" id="1878942.GCA_900128755_01068"/>
<name>A0A2U8I867_9GAMM</name>
<dbReference type="RefSeq" id="WP_072550504.1">
    <property type="nucleotide sequence ID" value="NZ_CP021659.1"/>
</dbReference>
<evidence type="ECO:0000313" key="4">
    <source>
        <dbReference type="Proteomes" id="UP000261875"/>
    </source>
</evidence>
<dbReference type="Proteomes" id="UP000261875">
    <property type="component" value="Chromosome"/>
</dbReference>
<keyword evidence="4" id="KW-1185">Reference proteome</keyword>
<evidence type="ECO:0000313" key="3">
    <source>
        <dbReference type="EMBL" id="AWK15327.1"/>
    </source>
</evidence>
<accession>A0A2U8I867</accession>
<evidence type="ECO:0000256" key="1">
    <source>
        <dbReference type="ARBA" id="ARBA00023125"/>
    </source>
</evidence>
<dbReference type="GO" id="GO:0006355">
    <property type="term" value="P:regulation of DNA-templated transcription"/>
    <property type="evidence" value="ECO:0007669"/>
    <property type="project" value="InterPro"/>
</dbReference>
<dbReference type="KEGG" id="fsm:CCS41_04570"/>
<proteinExistence type="predicted"/>